<feature type="compositionally biased region" description="Low complexity" evidence="1">
    <location>
        <begin position="149"/>
        <end position="171"/>
    </location>
</feature>
<proteinExistence type="predicted"/>
<evidence type="ECO:0000256" key="2">
    <source>
        <dbReference type="SAM" id="SignalP"/>
    </source>
</evidence>
<dbReference type="Proteomes" id="UP001165121">
    <property type="component" value="Unassembled WGS sequence"/>
</dbReference>
<dbReference type="EMBL" id="BSXT01002046">
    <property type="protein sequence ID" value="GMF46789.1"/>
    <property type="molecule type" value="Genomic_DNA"/>
</dbReference>
<feature type="region of interest" description="Disordered" evidence="1">
    <location>
        <begin position="99"/>
        <end position="213"/>
    </location>
</feature>
<comment type="caution">
    <text evidence="3">The sequence shown here is derived from an EMBL/GenBank/DDBJ whole genome shotgun (WGS) entry which is preliminary data.</text>
</comment>
<keyword evidence="2" id="KW-0732">Signal</keyword>
<evidence type="ECO:0000313" key="3">
    <source>
        <dbReference type="EMBL" id="GMF46789.1"/>
    </source>
</evidence>
<dbReference type="OrthoDB" id="129472at2759"/>
<reference evidence="3" key="1">
    <citation type="submission" date="2023-04" db="EMBL/GenBank/DDBJ databases">
        <title>Phytophthora fragariaefolia NBRC 109709.</title>
        <authorList>
            <person name="Ichikawa N."/>
            <person name="Sato H."/>
            <person name="Tonouchi N."/>
        </authorList>
    </citation>
    <scope>NUCLEOTIDE SEQUENCE</scope>
    <source>
        <strain evidence="3">NBRC 109709</strain>
    </source>
</reference>
<evidence type="ECO:0000313" key="4">
    <source>
        <dbReference type="Proteomes" id="UP001165121"/>
    </source>
</evidence>
<evidence type="ECO:0000256" key="1">
    <source>
        <dbReference type="SAM" id="MobiDB-lite"/>
    </source>
</evidence>
<feature type="signal peptide" evidence="2">
    <location>
        <begin position="1"/>
        <end position="26"/>
    </location>
</feature>
<organism evidence="3 4">
    <name type="scientific">Phytophthora fragariaefolia</name>
    <dbReference type="NCBI Taxonomy" id="1490495"/>
    <lineage>
        <taxon>Eukaryota</taxon>
        <taxon>Sar</taxon>
        <taxon>Stramenopiles</taxon>
        <taxon>Oomycota</taxon>
        <taxon>Peronosporomycetes</taxon>
        <taxon>Peronosporales</taxon>
        <taxon>Peronosporaceae</taxon>
        <taxon>Phytophthora</taxon>
    </lineage>
</organism>
<protein>
    <submittedName>
        <fullName evidence="3">Unnamed protein product</fullName>
    </submittedName>
</protein>
<dbReference type="AlphaFoldDB" id="A0A9W6XWY1"/>
<feature type="compositionally biased region" description="Low complexity" evidence="1">
    <location>
        <begin position="102"/>
        <end position="142"/>
    </location>
</feature>
<feature type="chain" id="PRO_5040786203" evidence="2">
    <location>
        <begin position="27"/>
        <end position="213"/>
    </location>
</feature>
<keyword evidence="4" id="KW-1185">Reference proteome</keyword>
<accession>A0A9W6XWY1</accession>
<gene>
    <name evidence="3" type="ORF">Pfra01_001736400</name>
</gene>
<name>A0A9W6XWY1_9STRA</name>
<sequence length="213" mass="22320">MNISSLILAATGLLAVAALGANVVLADDNFVSTDSHLATSEPATDERTIVPPLRALRSMDYPQLGSEINNTHKSIKHTKLDSMNVVKNAHRALGHAPVMPASTTTFSSNTKSTPAPTKHFAPKATPAATTHTATPCPTTNHHPTPPAPKKTTATAASGTKKSGKAPAASTADKNFGAVQQKTRNLGGDEAKQQPPHYHHHDAKQGFQNGGKHQ</sequence>